<dbReference type="PROSITE" id="PS51257">
    <property type="entry name" value="PROKAR_LIPOPROTEIN"/>
    <property type="match status" value="1"/>
</dbReference>
<organism evidence="3 4">
    <name type="scientific">Sporomusa ovata</name>
    <dbReference type="NCBI Taxonomy" id="2378"/>
    <lineage>
        <taxon>Bacteria</taxon>
        <taxon>Bacillati</taxon>
        <taxon>Bacillota</taxon>
        <taxon>Negativicutes</taxon>
        <taxon>Selenomonadales</taxon>
        <taxon>Sporomusaceae</taxon>
        <taxon>Sporomusa</taxon>
    </lineage>
</organism>
<evidence type="ECO:0000256" key="1">
    <source>
        <dbReference type="ARBA" id="ARBA00022729"/>
    </source>
</evidence>
<feature type="chain" id="PRO_5038771024" description="TRAP-type C4-dicarboxylate transport system, periplasmic component" evidence="2">
    <location>
        <begin position="24"/>
        <end position="341"/>
    </location>
</feature>
<dbReference type="Pfam" id="PF03480">
    <property type="entry name" value="DctP"/>
    <property type="match status" value="1"/>
</dbReference>
<dbReference type="NCBIfam" id="NF037995">
    <property type="entry name" value="TRAP_S1"/>
    <property type="match status" value="1"/>
</dbReference>
<keyword evidence="1 2" id="KW-0732">Signal</keyword>
<dbReference type="RefSeq" id="WP_021168874.1">
    <property type="nucleotide sequence ID" value="NZ_CTRP01000005.1"/>
</dbReference>
<reference evidence="4" key="1">
    <citation type="submission" date="2015-03" db="EMBL/GenBank/DDBJ databases">
        <authorList>
            <person name="Nijsse Bart"/>
        </authorList>
    </citation>
    <scope>NUCLEOTIDE SEQUENCE [LARGE SCALE GENOMIC DNA]</scope>
</reference>
<dbReference type="PIRSF" id="PIRSF006470">
    <property type="entry name" value="DctB"/>
    <property type="match status" value="1"/>
</dbReference>
<keyword evidence="4" id="KW-1185">Reference proteome</keyword>
<evidence type="ECO:0000313" key="4">
    <source>
        <dbReference type="Proteomes" id="UP000049855"/>
    </source>
</evidence>
<dbReference type="InterPro" id="IPR038404">
    <property type="entry name" value="TRAP_DctP_sf"/>
</dbReference>
<feature type="signal peptide" evidence="2">
    <location>
        <begin position="1"/>
        <end position="23"/>
    </location>
</feature>
<dbReference type="CDD" id="cd13669">
    <property type="entry name" value="PBP2_TRAP_TM0322_like"/>
    <property type="match status" value="1"/>
</dbReference>
<dbReference type="PANTHER" id="PTHR33376:SF3">
    <property type="entry name" value="C4-DICARBOXYLATE-BINDING PROTEIN"/>
    <property type="match status" value="1"/>
</dbReference>
<dbReference type="EMBL" id="CTRP01000005">
    <property type="protein sequence ID" value="CQR71798.1"/>
    <property type="molecule type" value="Genomic_DNA"/>
</dbReference>
<dbReference type="PANTHER" id="PTHR33376">
    <property type="match status" value="1"/>
</dbReference>
<proteinExistence type="predicted"/>
<accession>A0A0U1KWI4</accession>
<dbReference type="InterPro" id="IPR004682">
    <property type="entry name" value="TRAP_DctP"/>
</dbReference>
<evidence type="ECO:0000256" key="2">
    <source>
        <dbReference type="SAM" id="SignalP"/>
    </source>
</evidence>
<protein>
    <recommendedName>
        <fullName evidence="5">TRAP-type C4-dicarboxylate transport system, periplasmic component</fullName>
    </recommendedName>
</protein>
<dbReference type="Gene3D" id="3.40.190.170">
    <property type="entry name" value="Bacterial extracellular solute-binding protein, family 7"/>
    <property type="match status" value="1"/>
</dbReference>
<gene>
    <name evidence="3" type="ORF">SpAn4DRAFT_3664</name>
</gene>
<dbReference type="AlphaFoldDB" id="A0A0U1KWI4"/>
<sequence length="341" mass="38665">MKETKKLLSMLLILIIASLLVSACVKSKETVKPDAPKPKYVILFNHALSESEPFHQGFLKWAQRVKERTNGEVEIQVFHSGQLGVEEDIIEQLKQGAPIGQNTDAARISMYVPAIAVLNAPYFVETIEDVAKLRELPTIKLWEKELEDKYGIKVLSFCWVQGMRHILTNRPIKTPEDLKGLCIRTPGAPIWQQSIRALGAAPVAMPFGEVYPGMQQKAIDGVDLVYRNVTGAKLFETAKYMSETNHILHINFEVMSKKYFDSLPPEYQQILIEECNNAGMETSKKLEQEVETIRIELTEKGMTIVQDVDLAAFRKAGEQAYKVLGLTEVRDKLYEERNKQQ</sequence>
<dbReference type="GO" id="GO:0055085">
    <property type="term" value="P:transmembrane transport"/>
    <property type="evidence" value="ECO:0007669"/>
    <property type="project" value="InterPro"/>
</dbReference>
<dbReference type="InterPro" id="IPR018389">
    <property type="entry name" value="DctP_fam"/>
</dbReference>
<evidence type="ECO:0008006" key="5">
    <source>
        <dbReference type="Google" id="ProtNLM"/>
    </source>
</evidence>
<name>A0A0U1KWI4_9FIRM</name>
<dbReference type="Proteomes" id="UP000049855">
    <property type="component" value="Unassembled WGS sequence"/>
</dbReference>
<dbReference type="GO" id="GO:0030288">
    <property type="term" value="C:outer membrane-bounded periplasmic space"/>
    <property type="evidence" value="ECO:0007669"/>
    <property type="project" value="InterPro"/>
</dbReference>
<evidence type="ECO:0000313" key="3">
    <source>
        <dbReference type="EMBL" id="CQR71798.1"/>
    </source>
</evidence>